<gene>
    <name evidence="1" type="ORF">COLO4_05375</name>
</gene>
<protein>
    <submittedName>
        <fullName evidence="1">Uncharacterized protein</fullName>
    </submittedName>
</protein>
<accession>A0A1R3KR09</accession>
<comment type="caution">
    <text evidence="1">The sequence shown here is derived from an EMBL/GenBank/DDBJ whole genome shotgun (WGS) entry which is preliminary data.</text>
</comment>
<evidence type="ECO:0000313" key="1">
    <source>
        <dbReference type="EMBL" id="OMP09533.1"/>
    </source>
</evidence>
<reference evidence="2" key="1">
    <citation type="submission" date="2013-09" db="EMBL/GenBank/DDBJ databases">
        <title>Corchorus olitorius genome sequencing.</title>
        <authorList>
            <person name="Alam M."/>
            <person name="Haque M.S."/>
            <person name="Islam M.S."/>
            <person name="Emdad E.M."/>
            <person name="Islam M.M."/>
            <person name="Ahmed B."/>
            <person name="Halim A."/>
            <person name="Hossen Q.M.M."/>
            <person name="Hossain M.Z."/>
            <person name="Ahmed R."/>
            <person name="Khan M.M."/>
            <person name="Islam R."/>
            <person name="Rashid M.M."/>
            <person name="Khan S.A."/>
            <person name="Rahman M.S."/>
            <person name="Alam M."/>
            <person name="Yahiya A.S."/>
            <person name="Khan M.S."/>
            <person name="Azam M.S."/>
            <person name="Haque T."/>
            <person name="Lashkar M.Z.H."/>
            <person name="Akhand A.I."/>
            <person name="Morshed G."/>
            <person name="Roy S."/>
            <person name="Uddin K.S."/>
            <person name="Rabeya T."/>
            <person name="Hossain A.S."/>
            <person name="Chowdhury A."/>
            <person name="Snigdha A.R."/>
            <person name="Mortoza M.S."/>
            <person name="Matin S.A."/>
            <person name="Hoque S.M.E."/>
            <person name="Islam M.K."/>
            <person name="Roy D.K."/>
            <person name="Haider R."/>
            <person name="Moosa M.M."/>
            <person name="Elias S.M."/>
            <person name="Hasan A.M."/>
            <person name="Jahan S."/>
            <person name="Shafiuddin M."/>
            <person name="Mahmood N."/>
            <person name="Shommy N.S."/>
        </authorList>
    </citation>
    <scope>NUCLEOTIDE SEQUENCE [LARGE SCALE GENOMIC DNA]</scope>
    <source>
        <strain evidence="2">cv. O-4</strain>
    </source>
</reference>
<dbReference type="Proteomes" id="UP000187203">
    <property type="component" value="Unassembled WGS sequence"/>
</dbReference>
<sequence>MKCSSFSFESKLQNSPPRLAAVSASNSGSFYCKCDKEERNLSWRNSYGLWC</sequence>
<name>A0A1R3KR09_9ROSI</name>
<dbReference type="AlphaFoldDB" id="A0A1R3KR09"/>
<proteinExistence type="predicted"/>
<evidence type="ECO:0000313" key="2">
    <source>
        <dbReference type="Proteomes" id="UP000187203"/>
    </source>
</evidence>
<keyword evidence="2" id="KW-1185">Reference proteome</keyword>
<dbReference type="EMBL" id="AWUE01012329">
    <property type="protein sequence ID" value="OMP09533.1"/>
    <property type="molecule type" value="Genomic_DNA"/>
</dbReference>
<organism evidence="1 2">
    <name type="scientific">Corchorus olitorius</name>
    <dbReference type="NCBI Taxonomy" id="93759"/>
    <lineage>
        <taxon>Eukaryota</taxon>
        <taxon>Viridiplantae</taxon>
        <taxon>Streptophyta</taxon>
        <taxon>Embryophyta</taxon>
        <taxon>Tracheophyta</taxon>
        <taxon>Spermatophyta</taxon>
        <taxon>Magnoliopsida</taxon>
        <taxon>eudicotyledons</taxon>
        <taxon>Gunneridae</taxon>
        <taxon>Pentapetalae</taxon>
        <taxon>rosids</taxon>
        <taxon>malvids</taxon>
        <taxon>Malvales</taxon>
        <taxon>Malvaceae</taxon>
        <taxon>Grewioideae</taxon>
        <taxon>Apeibeae</taxon>
        <taxon>Corchorus</taxon>
    </lineage>
</organism>